<dbReference type="Proteomes" id="UP000297716">
    <property type="component" value="Unassembled WGS sequence"/>
</dbReference>
<dbReference type="AlphaFoldDB" id="A0A4Z0Y9P5"/>
<dbReference type="STRING" id="37992.A0A4Z0Y9P5"/>
<sequence>MVVQMYRITPDNPKYLTYENQFKQGWTHKGKSAKITRIYLAKNDDIDRAYRGKRFNNYRGNKRYKIYFHGTQRACNIGRWGNSLRYCKKPECGLCGILWHSFDTKLCRSARMFGAGIYTTPSSSSACTVPG</sequence>
<gene>
    <name evidence="1" type="ORF">E0Z10_g7850</name>
</gene>
<protein>
    <recommendedName>
        <fullName evidence="3">PARP catalytic domain-containing protein</fullName>
    </recommendedName>
</protein>
<dbReference type="Gene3D" id="3.90.228.10">
    <property type="match status" value="1"/>
</dbReference>
<dbReference type="OrthoDB" id="9514740at2759"/>
<evidence type="ECO:0008006" key="3">
    <source>
        <dbReference type="Google" id="ProtNLM"/>
    </source>
</evidence>
<comment type="caution">
    <text evidence="1">The sequence shown here is derived from an EMBL/GenBank/DDBJ whole genome shotgun (WGS) entry which is preliminary data.</text>
</comment>
<evidence type="ECO:0000313" key="2">
    <source>
        <dbReference type="Proteomes" id="UP000297716"/>
    </source>
</evidence>
<dbReference type="EMBL" id="SKBN01000195">
    <property type="protein sequence ID" value="TGJ80899.1"/>
    <property type="molecule type" value="Genomic_DNA"/>
</dbReference>
<evidence type="ECO:0000313" key="1">
    <source>
        <dbReference type="EMBL" id="TGJ80899.1"/>
    </source>
</evidence>
<name>A0A4Z0Y9P5_9PEZI</name>
<reference evidence="1 2" key="1">
    <citation type="submission" date="2019-03" db="EMBL/GenBank/DDBJ databases">
        <title>Draft genome sequence of Xylaria hypoxylon DSM 108379, a ubiquitous saprotrophic-parasitic fungi on hardwood.</title>
        <authorList>
            <person name="Buettner E."/>
            <person name="Leonhardt S."/>
            <person name="Gebauer A.M."/>
            <person name="Liers C."/>
            <person name="Hofrichter M."/>
            <person name="Kellner H."/>
        </authorList>
    </citation>
    <scope>NUCLEOTIDE SEQUENCE [LARGE SCALE GENOMIC DNA]</scope>
    <source>
        <strain evidence="1 2">DSM 108379</strain>
    </source>
</reference>
<keyword evidence="2" id="KW-1185">Reference proteome</keyword>
<dbReference type="SUPFAM" id="SSF56399">
    <property type="entry name" value="ADP-ribosylation"/>
    <property type="match status" value="1"/>
</dbReference>
<proteinExistence type="predicted"/>
<accession>A0A4Z0Y9P5</accession>
<organism evidence="1 2">
    <name type="scientific">Xylaria hypoxylon</name>
    <dbReference type="NCBI Taxonomy" id="37992"/>
    <lineage>
        <taxon>Eukaryota</taxon>
        <taxon>Fungi</taxon>
        <taxon>Dikarya</taxon>
        <taxon>Ascomycota</taxon>
        <taxon>Pezizomycotina</taxon>
        <taxon>Sordariomycetes</taxon>
        <taxon>Xylariomycetidae</taxon>
        <taxon>Xylariales</taxon>
        <taxon>Xylariaceae</taxon>
        <taxon>Xylaria</taxon>
    </lineage>
</organism>